<dbReference type="Pfam" id="PF01022">
    <property type="entry name" value="HTH_5"/>
    <property type="match status" value="1"/>
</dbReference>
<protein>
    <submittedName>
        <fullName evidence="2">DNA-binding HxlR family transcriptional regulator</fullName>
    </submittedName>
</protein>
<feature type="domain" description="HTH arsR-type" evidence="1">
    <location>
        <begin position="165"/>
        <end position="206"/>
    </location>
</feature>
<dbReference type="AlphaFoldDB" id="A0A8J7URF5"/>
<gene>
    <name evidence="2" type="ORF">J3E07_001173</name>
</gene>
<keyword evidence="2" id="KW-0238">DNA-binding</keyword>
<reference evidence="2" key="1">
    <citation type="submission" date="2021-03" db="EMBL/GenBank/DDBJ databases">
        <title>Genomic Encyclopedia of Type Strains, Phase IV (KMG-V): Genome sequencing to study the core and pangenomes of soil and plant-associated prokaryotes.</title>
        <authorList>
            <person name="Whitman W."/>
        </authorList>
    </citation>
    <scope>NUCLEOTIDE SEQUENCE</scope>
    <source>
        <strain evidence="2">C4</strain>
    </source>
</reference>
<dbReference type="InterPro" id="IPR011991">
    <property type="entry name" value="ArsR-like_HTH"/>
</dbReference>
<dbReference type="EMBL" id="JAGGMV010000003">
    <property type="protein sequence ID" value="MBP2201748.1"/>
    <property type="molecule type" value="Genomic_DNA"/>
</dbReference>
<dbReference type="InterPro" id="IPR001845">
    <property type="entry name" value="HTH_ArsR_DNA-bd_dom"/>
</dbReference>
<dbReference type="GO" id="GO:0003700">
    <property type="term" value="F:DNA-binding transcription factor activity"/>
    <property type="evidence" value="ECO:0007669"/>
    <property type="project" value="InterPro"/>
</dbReference>
<evidence type="ECO:0000313" key="3">
    <source>
        <dbReference type="Proteomes" id="UP000740329"/>
    </source>
</evidence>
<dbReference type="SUPFAM" id="SSF46785">
    <property type="entry name" value="Winged helix' DNA-binding domain"/>
    <property type="match status" value="1"/>
</dbReference>
<organism evidence="2 3">
    <name type="scientific">Methanococcus voltae</name>
    <dbReference type="NCBI Taxonomy" id="2188"/>
    <lineage>
        <taxon>Archaea</taxon>
        <taxon>Methanobacteriati</taxon>
        <taxon>Methanobacteriota</taxon>
        <taxon>Methanomada group</taxon>
        <taxon>Methanococci</taxon>
        <taxon>Methanococcales</taxon>
        <taxon>Methanococcaceae</taxon>
        <taxon>Methanococcus</taxon>
    </lineage>
</organism>
<dbReference type="Proteomes" id="UP000740329">
    <property type="component" value="Unassembled WGS sequence"/>
</dbReference>
<dbReference type="InterPro" id="IPR036388">
    <property type="entry name" value="WH-like_DNA-bd_sf"/>
</dbReference>
<name>A0A8J7URF5_METVO</name>
<dbReference type="CDD" id="cd00090">
    <property type="entry name" value="HTH_ARSR"/>
    <property type="match status" value="1"/>
</dbReference>
<sequence>MKKERECNIDYESIKDIKKDIVKLYGKLNELIENVELNSLEEDEEYEEDKDSGDELYKNIQNEEKLKKKYMGEFKKFLKKNKFLDFEGDSPDEFVEHYKNRSSLSKKIPLFNKECKYEDSDAFEKQHALIKSLGVKDTEKEIKEFANIAEKEIYEILEPISNIHRLKIAKSLLYANHSFSELSNITGLKSGNLLFHLQKLQNSGIIFQKFEKGNYYLSKKGEYIIKSLFKIVNVSKLLE</sequence>
<dbReference type="InterPro" id="IPR036390">
    <property type="entry name" value="WH_DNA-bd_sf"/>
</dbReference>
<comment type="caution">
    <text evidence="2">The sequence shown here is derived from an EMBL/GenBank/DDBJ whole genome shotgun (WGS) entry which is preliminary data.</text>
</comment>
<evidence type="ECO:0000313" key="2">
    <source>
        <dbReference type="EMBL" id="MBP2201748.1"/>
    </source>
</evidence>
<dbReference type="GO" id="GO:0003677">
    <property type="term" value="F:DNA binding"/>
    <property type="evidence" value="ECO:0007669"/>
    <property type="project" value="UniProtKB-KW"/>
</dbReference>
<dbReference type="RefSeq" id="WP_209591227.1">
    <property type="nucleotide sequence ID" value="NZ_JAGGMV010000003.1"/>
</dbReference>
<dbReference type="InterPro" id="IPR016723">
    <property type="entry name" value="Tscrpt_reg_ArsR_prd"/>
</dbReference>
<dbReference type="Gene3D" id="1.10.10.10">
    <property type="entry name" value="Winged helix-like DNA-binding domain superfamily/Winged helix DNA-binding domain"/>
    <property type="match status" value="1"/>
</dbReference>
<evidence type="ECO:0000259" key="1">
    <source>
        <dbReference type="Pfam" id="PF01022"/>
    </source>
</evidence>
<proteinExistence type="predicted"/>
<dbReference type="PIRSF" id="PIRSF018357">
    <property type="entry name" value="Trans_reg_ArsR_prd"/>
    <property type="match status" value="1"/>
</dbReference>
<accession>A0A8J7URF5</accession>